<evidence type="ECO:0000313" key="1">
    <source>
        <dbReference type="EMBL" id="MCI4392283.1"/>
    </source>
</evidence>
<proteinExistence type="predicted"/>
<accession>A0ACC5XME1</accession>
<sequence>MELRSHRPVRVPMLTSVHHRKLLQWTREHQNWTMEQWKKVDWSDDSHFLLHHVDGRVHVRYLPGEKMAPGCTMGRRQAGGGSVMLWAMFCWETLGPGIHVDVTLTRTTYLNIVAEQVHAFVATVFPNGSGLFQQDNAPCHTAETVQEWFEEHDKEFKVLTWPPNSPDLNPIEHLWDILDKQVRSMEAPPRNLQDLKDLLLTSWCRIPQHTFREGNTVSVTAGRFTKVIISRTPGGPNCSVCVGEGSSQACDTRRIISGAQTTQVNFTCSRPQDIFTIEINRDFDCSKTCNYDPIQADWSFFQDFNRIFTWDMRVSSSTKSFQLEFPAPGMRQIQSLEQCPDKHTYSILMYVRAGPVNLGTFCQNGTITRIQIQGKGRITLEVPRETTLSSFSFKYSEAIGSVLAVDAVLPRGKSNTDFFSASGIPPDYTMTWNFVLPPKHNFTVHFVNYNKPECQSKPVKVKYQQANTAPVEKTPMDDQPANYQGNFNLTLTNCDVKSAGAPAVHGPLLSFRVSVFRSGFPDLCTVDLQNDEGLSLQIAKKNLDTFCELGMDAVVQEKIVVAAGSKASLSFLDCPKDDLVLTATKTIQCQSLSLCPVAGTLLTIPILASCLPPSLSQVIWVLNVPEQGTVELSSPQGSLYQSVPGVEECDGLLSALVSAANGVNIGRFCSTGKGIIQRVQISSNITITATADGDKDLRQEKAPILNVSFSSEIRETLIYTVSPLISTPALLVTPNWPGAMKPDSTLSWIVNVPEEYSAQLCFSNVSWPQCLVNHAEVKIQELDSNVELGFREDKQMVLEHNILRSFYLNVSNCEPEEGKFAILSKISLQKKPRKLLDIILGVVGTLLAVLIIVLIVVCVVNRRKKKRQMNNRSSIFIPKGIASLPGDVSFPKTRADNESHVYTSIDDTMVYGHLLQQDGSGSGHFNGHQVDSYHTFTGPMDKTIKDTGYEQNVERGPEDRLFLTPSETFIPSRPRTPLGHLDSMDYEDRRMVDNVLYTFKTPGDPNPIRLSAAEPVPLPEPGADSCSEPEQPDTEYDEAM</sequence>
<reference evidence="1 2" key="1">
    <citation type="journal article" date="2022" name="bioRxiv">
        <title>An ancient truncated duplication of the anti-Mullerian hormone receptor type 2 gene is a potential conserved master sex determinant in the Pangasiidae catfish family.</title>
        <authorList>
            <person name="Wen M."/>
            <person name="Pan Q."/>
            <person name="Jouanno E."/>
            <person name="Montfort J."/>
            <person name="Zahm M."/>
            <person name="Cabau C."/>
            <person name="Klopp C."/>
            <person name="Iampietro C."/>
            <person name="Roques C."/>
            <person name="Bouchez O."/>
            <person name="Castinel A."/>
            <person name="Donnadieu C."/>
            <person name="Parrinello H."/>
            <person name="Poncet C."/>
            <person name="Belmonte E."/>
            <person name="Gautier V."/>
            <person name="Avarre J.-C."/>
            <person name="Dugue R."/>
            <person name="Gustiano R."/>
            <person name="Ha T.T.T."/>
            <person name="Campet M."/>
            <person name="Sriphairoj K."/>
            <person name="Ribolli J."/>
            <person name="de Almeida F.L."/>
            <person name="Desvignes T."/>
            <person name="Postlethwait J.H."/>
            <person name="Bucao C.F."/>
            <person name="Robinson-Rechavi M."/>
            <person name="Bobe J."/>
            <person name="Herpin A."/>
            <person name="Guiguen Y."/>
        </authorList>
    </citation>
    <scope>NUCLEOTIDE SEQUENCE [LARGE SCALE GENOMIC DNA]</scope>
    <source>
        <strain evidence="1">YG-Dec2019</strain>
    </source>
</reference>
<keyword evidence="2" id="KW-1185">Reference proteome</keyword>
<evidence type="ECO:0000313" key="2">
    <source>
        <dbReference type="Proteomes" id="UP000829447"/>
    </source>
</evidence>
<organism evidence="1 2">
    <name type="scientific">Pangasianodon gigas</name>
    <name type="common">Mekong giant catfish</name>
    <name type="synonym">Pangasius gigas</name>
    <dbReference type="NCBI Taxonomy" id="30993"/>
    <lineage>
        <taxon>Eukaryota</taxon>
        <taxon>Metazoa</taxon>
        <taxon>Chordata</taxon>
        <taxon>Craniata</taxon>
        <taxon>Vertebrata</taxon>
        <taxon>Euteleostomi</taxon>
        <taxon>Actinopterygii</taxon>
        <taxon>Neopterygii</taxon>
        <taxon>Teleostei</taxon>
        <taxon>Ostariophysi</taxon>
        <taxon>Siluriformes</taxon>
        <taxon>Pangasiidae</taxon>
        <taxon>Pangasianodon</taxon>
    </lineage>
</organism>
<gene>
    <name evidence="1" type="ORF">PGIGA_G00144340</name>
</gene>
<name>A0ACC5XME1_PANGG</name>
<comment type="caution">
    <text evidence="1">The sequence shown here is derived from an EMBL/GenBank/DDBJ whole genome shotgun (WGS) entry which is preliminary data.</text>
</comment>
<dbReference type="EMBL" id="CM040476">
    <property type="protein sequence ID" value="MCI4392283.1"/>
    <property type="molecule type" value="Genomic_DNA"/>
</dbReference>
<protein>
    <submittedName>
        <fullName evidence="1">Uncharacterized protein</fullName>
    </submittedName>
</protein>
<dbReference type="Proteomes" id="UP000829447">
    <property type="component" value="Linkage Group LG23"/>
</dbReference>